<organism evidence="1">
    <name type="scientific">Fagus sylvatica</name>
    <name type="common">Beechnut</name>
    <dbReference type="NCBI Taxonomy" id="28930"/>
    <lineage>
        <taxon>Eukaryota</taxon>
        <taxon>Viridiplantae</taxon>
        <taxon>Streptophyta</taxon>
        <taxon>Embryophyta</taxon>
        <taxon>Tracheophyta</taxon>
        <taxon>Spermatophyta</taxon>
        <taxon>Magnoliopsida</taxon>
        <taxon>eudicotyledons</taxon>
        <taxon>Gunneridae</taxon>
        <taxon>Pentapetalae</taxon>
        <taxon>rosids</taxon>
        <taxon>fabids</taxon>
        <taxon>Fagales</taxon>
        <taxon>Fagaceae</taxon>
        <taxon>Fagus</taxon>
    </lineage>
</organism>
<accession>A0A2N9FWU8</accession>
<proteinExistence type="predicted"/>
<sequence>MAKASRENGWEYTGAVGIRCISEHDERTMTSKTSPGDLSGWAINPGFVENLALCRNPRIGNGGIGGLRGFAGFGGGVRGYGGVDYGP</sequence>
<reference evidence="1" key="1">
    <citation type="submission" date="2018-02" db="EMBL/GenBank/DDBJ databases">
        <authorList>
            <person name="Cohen D.B."/>
            <person name="Kent A.D."/>
        </authorList>
    </citation>
    <scope>NUCLEOTIDE SEQUENCE</scope>
</reference>
<dbReference type="EMBL" id="OIVN01001236">
    <property type="protein sequence ID" value="SPC91615.1"/>
    <property type="molecule type" value="Genomic_DNA"/>
</dbReference>
<protein>
    <submittedName>
        <fullName evidence="1">Uncharacterized protein</fullName>
    </submittedName>
</protein>
<name>A0A2N9FWU8_FAGSY</name>
<evidence type="ECO:0000313" key="1">
    <source>
        <dbReference type="EMBL" id="SPC91615.1"/>
    </source>
</evidence>
<gene>
    <name evidence="1" type="ORF">FSB_LOCUS19497</name>
</gene>
<dbReference type="AlphaFoldDB" id="A0A2N9FWU8"/>